<accession>N6T0U0</accession>
<gene>
    <name evidence="2" type="ORF">YQE_12041</name>
</gene>
<feature type="compositionally biased region" description="Polar residues" evidence="1">
    <location>
        <begin position="78"/>
        <end position="93"/>
    </location>
</feature>
<evidence type="ECO:0000313" key="2">
    <source>
        <dbReference type="EMBL" id="ENN71108.1"/>
    </source>
</evidence>
<dbReference type="EMBL" id="KB741277">
    <property type="protein sequence ID" value="ENN71108.1"/>
    <property type="molecule type" value="Genomic_DNA"/>
</dbReference>
<reference evidence="2" key="1">
    <citation type="journal article" date="2013" name="Genome Biol.">
        <title>Draft genome of the mountain pine beetle, Dendroctonus ponderosae Hopkins, a major forest pest.</title>
        <authorList>
            <person name="Keeling C.I."/>
            <person name="Yuen M.M."/>
            <person name="Liao N.Y."/>
            <person name="Docking T.R."/>
            <person name="Chan S.K."/>
            <person name="Taylor G.A."/>
            <person name="Palmquist D.L."/>
            <person name="Jackman S.D."/>
            <person name="Nguyen A."/>
            <person name="Li M."/>
            <person name="Henderson H."/>
            <person name="Janes J.K."/>
            <person name="Zhao Y."/>
            <person name="Pandoh P."/>
            <person name="Moore R."/>
            <person name="Sperling F.A."/>
            <person name="Huber D.P."/>
            <person name="Birol I."/>
            <person name="Jones S.J."/>
            <person name="Bohlmann J."/>
        </authorList>
    </citation>
    <scope>NUCLEOTIDE SEQUENCE</scope>
</reference>
<feature type="region of interest" description="Disordered" evidence="1">
    <location>
        <begin position="216"/>
        <end position="249"/>
    </location>
</feature>
<protein>
    <submittedName>
        <fullName evidence="2">Uncharacterized protein</fullName>
    </submittedName>
</protein>
<evidence type="ECO:0000256" key="1">
    <source>
        <dbReference type="SAM" id="MobiDB-lite"/>
    </source>
</evidence>
<feature type="compositionally biased region" description="Polar residues" evidence="1">
    <location>
        <begin position="226"/>
        <end position="236"/>
    </location>
</feature>
<feature type="region of interest" description="Disordered" evidence="1">
    <location>
        <begin position="15"/>
        <end position="93"/>
    </location>
</feature>
<dbReference type="HOGENOM" id="CLU_1116723_0_0_1"/>
<organism evidence="2">
    <name type="scientific">Dendroctonus ponderosae</name>
    <name type="common">Mountain pine beetle</name>
    <dbReference type="NCBI Taxonomy" id="77166"/>
    <lineage>
        <taxon>Eukaryota</taxon>
        <taxon>Metazoa</taxon>
        <taxon>Ecdysozoa</taxon>
        <taxon>Arthropoda</taxon>
        <taxon>Hexapoda</taxon>
        <taxon>Insecta</taxon>
        <taxon>Pterygota</taxon>
        <taxon>Neoptera</taxon>
        <taxon>Endopterygota</taxon>
        <taxon>Coleoptera</taxon>
        <taxon>Polyphaga</taxon>
        <taxon>Cucujiformia</taxon>
        <taxon>Curculionidae</taxon>
        <taxon>Scolytinae</taxon>
        <taxon>Dendroctonus</taxon>
    </lineage>
</organism>
<proteinExistence type="predicted"/>
<name>N6T0U0_DENPD</name>
<feature type="non-terminal residue" evidence="2">
    <location>
        <position position="1"/>
    </location>
</feature>
<dbReference type="AlphaFoldDB" id="N6T0U0"/>
<sequence length="249" mass="27698">MSNKNASLTYFVAQTNPEIFSASPRPGGLAKIDVPPKPNKLLENAAKVRRESQPSTKSSRSRSRMSRTSSVKVKPTVKDSTSTSPSRKSLLTVTTTYQEPKDLDIDSCPREFKVKQIIAATPWSVEFDEYLEPSEESKRILDPFQDSVDMLAMSISVIMLLSKGYAEISNTHFKWVISYLDCIRDEFGQTPPNVQGILNHINQLTGGQIKSYLDEDVNEPEELSDRQTSVRISSAPPTMVPEEEAPADG</sequence>